<dbReference type="GO" id="GO:0016279">
    <property type="term" value="F:protein-lysine N-methyltransferase activity"/>
    <property type="evidence" value="ECO:0007669"/>
    <property type="project" value="TreeGrafter"/>
</dbReference>
<gene>
    <name evidence="9" type="primary">SETD3</name>
</gene>
<dbReference type="PROSITE" id="PS51565">
    <property type="entry name" value="SAM_MT85_SETD3"/>
    <property type="match status" value="1"/>
</dbReference>
<reference evidence="9" key="3">
    <citation type="submission" date="2025-09" db="UniProtKB">
        <authorList>
            <consortium name="Ensembl"/>
        </authorList>
    </citation>
    <scope>IDENTIFICATION</scope>
</reference>
<dbReference type="Gene3D" id="3.90.1420.10">
    <property type="entry name" value="Rubisco LSMT, substrate-binding domain"/>
    <property type="match status" value="1"/>
</dbReference>
<keyword evidence="6" id="KW-0009">Actin-binding</keyword>
<evidence type="ECO:0000313" key="9">
    <source>
        <dbReference type="Ensembl" id="ENSMUNP00000001328.2"/>
    </source>
</evidence>
<dbReference type="FunFam" id="3.90.1410.10:FF:000001">
    <property type="entry name" value="histone-lysine N-methyltransferase setd3 isoform X1"/>
    <property type="match status" value="1"/>
</dbReference>
<dbReference type="Proteomes" id="UP000694405">
    <property type="component" value="Chromosome 4"/>
</dbReference>
<dbReference type="Ensembl" id="ENSMUNT00000001539.2">
    <property type="protein sequence ID" value="ENSMUNP00000001328.2"/>
    <property type="gene ID" value="ENSMUNG00000001142.2"/>
</dbReference>
<organism evidence="9 10">
    <name type="scientific">Melopsittacus undulatus</name>
    <name type="common">Budgerigar</name>
    <name type="synonym">Psittacus undulatus</name>
    <dbReference type="NCBI Taxonomy" id="13146"/>
    <lineage>
        <taxon>Eukaryota</taxon>
        <taxon>Metazoa</taxon>
        <taxon>Chordata</taxon>
        <taxon>Craniata</taxon>
        <taxon>Vertebrata</taxon>
        <taxon>Euteleostomi</taxon>
        <taxon>Archelosauria</taxon>
        <taxon>Archosauria</taxon>
        <taxon>Dinosauria</taxon>
        <taxon>Saurischia</taxon>
        <taxon>Theropoda</taxon>
        <taxon>Coelurosauria</taxon>
        <taxon>Aves</taxon>
        <taxon>Neognathae</taxon>
        <taxon>Neoaves</taxon>
        <taxon>Telluraves</taxon>
        <taxon>Australaves</taxon>
        <taxon>Psittaciformes</taxon>
        <taxon>Psittaculidae</taxon>
        <taxon>Melopsittacus</taxon>
    </lineage>
</organism>
<dbReference type="InterPro" id="IPR001214">
    <property type="entry name" value="SET_dom"/>
</dbReference>
<dbReference type="InterPro" id="IPR046341">
    <property type="entry name" value="SET_dom_sf"/>
</dbReference>
<reference evidence="9" key="1">
    <citation type="submission" date="2020-03" db="EMBL/GenBank/DDBJ databases">
        <title>Melopsittacus undulatus (budgerigar) genome, bMelUnd1, maternal haplotype with Z.</title>
        <authorList>
            <person name="Gedman G."/>
            <person name="Mountcastle J."/>
            <person name="Haase B."/>
            <person name="Formenti G."/>
            <person name="Wright T."/>
            <person name="Apodaca J."/>
            <person name="Pelan S."/>
            <person name="Chow W."/>
            <person name="Rhie A."/>
            <person name="Howe K."/>
            <person name="Fedrigo O."/>
            <person name="Jarvis E.D."/>
        </authorList>
    </citation>
    <scope>NUCLEOTIDE SEQUENCE [LARGE SCALE GENOMIC DNA]</scope>
</reference>
<comment type="subcellular location">
    <subcellularLocation>
        <location evidence="1">Cytoplasm</location>
    </subcellularLocation>
</comment>
<evidence type="ECO:0000256" key="7">
    <source>
        <dbReference type="PROSITE-ProRule" id="PRU00898"/>
    </source>
</evidence>
<dbReference type="PANTHER" id="PTHR13271:SF47">
    <property type="entry name" value="ACTIN-HISTIDINE N-METHYLTRANSFERASE"/>
    <property type="match status" value="1"/>
</dbReference>
<feature type="region of interest" description="Disordered" evidence="8">
    <location>
        <begin position="643"/>
        <end position="686"/>
    </location>
</feature>
<dbReference type="FunFam" id="3.90.1420.10:FF:000001">
    <property type="entry name" value="histone-lysine N-methyltransferase setd3 isoform X1"/>
    <property type="match status" value="1"/>
</dbReference>
<dbReference type="GO" id="GO:0003779">
    <property type="term" value="F:actin binding"/>
    <property type="evidence" value="ECO:0007669"/>
    <property type="project" value="UniProtKB-KW"/>
</dbReference>
<accession>A0A8C6INN9</accession>
<dbReference type="PANTHER" id="PTHR13271">
    <property type="entry name" value="UNCHARACTERIZED PUTATIVE METHYLTRANSFERASE"/>
    <property type="match status" value="1"/>
</dbReference>
<feature type="compositionally biased region" description="Basic and acidic residues" evidence="8">
    <location>
        <begin position="656"/>
        <end position="686"/>
    </location>
</feature>
<dbReference type="InterPro" id="IPR050600">
    <property type="entry name" value="SETD3_SETD6_MTase"/>
</dbReference>
<evidence type="ECO:0000256" key="5">
    <source>
        <dbReference type="ARBA" id="ARBA00022691"/>
    </source>
</evidence>
<sequence>MGEPPCPFSRPVAKANGWSLRIGSRGSRGAGLSGWSWLGQWRPLGEGRGGGGPRVRGWGELGRRLPTRGQRRPARGARALHRSQQARQEPPPRGSWKMGKKSRVKTQKSGTGATATVPPKEMLNLISELLQKCSSPTPGPGKEWEEYVQIRSLVEKIRKKQKGLSVVFDGKRDDYFPELIKWATENGASTEGFEIANFEEEGFGLKATREIKAEELFLWVPRKLLMTVESAKNSVLGSLYSQDRILQAMGNITLAFHLLCERANPNSFWLPYIQTLPSEYDTPLYFEEDEVQYLQSTQAIHDVFSQYKNTARQYAYFYRVIQTSKLPLKDSFTYDDYRWAVSSVMTRQNQIPTEDGSRVTLALIPLWDMCNHTNGLITTGYNLEDDRCECVALQDFKAGEQIYIFYGTRSNAEFVIHSGFFFDNNSHDRVKIKLGVSKSDRLYAMKAEVLARAGIPTSSVFALHSTEPPISAQLLAFLRVFCMSEEELKEHLIGEHAIDKIFTLGNSEFPISWDNEVKLWTFLEARASLLLKTYKTTVEDDRSFLETHDLTTHAIMAIKLRLGEKEILEKAVKSAAASREYYTKQMAEGAPLPKYEESNIALLENTVADSRLPIVLRNLEDVEEQEDLKIDEAINAEVTENGFVNGENSLFNGTKSESKNLNKEKSNRETEDAKESSSESTDEVKE</sequence>
<dbReference type="InterPro" id="IPR015353">
    <property type="entry name" value="Rubisco_LSMT_subst-bd"/>
</dbReference>
<evidence type="ECO:0000256" key="2">
    <source>
        <dbReference type="ARBA" id="ARBA00022490"/>
    </source>
</evidence>
<feature type="compositionally biased region" description="Basic residues" evidence="8">
    <location>
        <begin position="65"/>
        <end position="81"/>
    </location>
</feature>
<dbReference type="InterPro" id="IPR025785">
    <property type="entry name" value="SETD3"/>
</dbReference>
<dbReference type="SUPFAM" id="SSF81822">
    <property type="entry name" value="RuBisCo LSMT C-terminal, substrate-binding domain"/>
    <property type="match status" value="1"/>
</dbReference>
<dbReference type="Gene3D" id="3.90.1410.10">
    <property type="entry name" value="set domain protein methyltransferase, domain 1"/>
    <property type="match status" value="1"/>
</dbReference>
<feature type="region of interest" description="Disordered" evidence="8">
    <location>
        <begin position="42"/>
        <end position="116"/>
    </location>
</feature>
<keyword evidence="10" id="KW-1185">Reference proteome</keyword>
<keyword evidence="3 7" id="KW-0489">Methyltransferase</keyword>
<dbReference type="InterPro" id="IPR036464">
    <property type="entry name" value="Rubisco_LSMT_subst-bd_sf"/>
</dbReference>
<dbReference type="GO" id="GO:0032259">
    <property type="term" value="P:methylation"/>
    <property type="evidence" value="ECO:0007669"/>
    <property type="project" value="UniProtKB-KW"/>
</dbReference>
<evidence type="ECO:0000256" key="6">
    <source>
        <dbReference type="ARBA" id="ARBA00023203"/>
    </source>
</evidence>
<keyword evidence="2" id="KW-0963">Cytoplasm</keyword>
<dbReference type="GO" id="GO:0005737">
    <property type="term" value="C:cytoplasm"/>
    <property type="evidence" value="ECO:0007669"/>
    <property type="project" value="UniProtKB-SubCell"/>
</dbReference>
<dbReference type="CDD" id="cd19176">
    <property type="entry name" value="SET_SETD3"/>
    <property type="match status" value="1"/>
</dbReference>
<accession>A0A8V5FI33</accession>
<comment type="similarity">
    <text evidence="7">Belongs to the class V-like SAM-binding methyltransferase superfamily. SETD3 actin-histidine methyltransferase family.</text>
</comment>
<evidence type="ECO:0000256" key="3">
    <source>
        <dbReference type="ARBA" id="ARBA00022603"/>
    </source>
</evidence>
<protein>
    <recommendedName>
        <fullName evidence="7">protein-histidine N-methyltransferase</fullName>
        <ecNumber evidence="7">2.1.1.85</ecNumber>
    </recommendedName>
</protein>
<dbReference type="AlphaFoldDB" id="A0A8C6INN9"/>
<dbReference type="InterPro" id="IPR044428">
    <property type="entry name" value="SETD3_SET"/>
</dbReference>
<dbReference type="EC" id="2.1.1.85" evidence="7"/>
<keyword evidence="4 7" id="KW-0808">Transferase</keyword>
<dbReference type="SUPFAM" id="SSF82199">
    <property type="entry name" value="SET domain"/>
    <property type="match status" value="1"/>
</dbReference>
<dbReference type="PROSITE" id="PS50280">
    <property type="entry name" value="SET"/>
    <property type="match status" value="1"/>
</dbReference>
<proteinExistence type="inferred from homology"/>
<comment type="catalytic activity">
    <reaction evidence="7">
        <text>L-histidyl-[protein] + S-adenosyl-L-methionine = N(tele)-methyl-L-histidyl-[protein] + S-adenosyl-L-homocysteine + H(+)</text>
        <dbReference type="Rhea" id="RHEA:19369"/>
        <dbReference type="Rhea" id="RHEA-COMP:9745"/>
        <dbReference type="Rhea" id="RHEA-COMP:11600"/>
        <dbReference type="ChEBI" id="CHEBI:15378"/>
        <dbReference type="ChEBI" id="CHEBI:16367"/>
        <dbReference type="ChEBI" id="CHEBI:29979"/>
        <dbReference type="ChEBI" id="CHEBI:57856"/>
        <dbReference type="ChEBI" id="CHEBI:59789"/>
        <dbReference type="EC" id="2.1.1.85"/>
    </reaction>
</comment>
<keyword evidence="5 7" id="KW-0949">S-adenosyl-L-methionine</keyword>
<dbReference type="GO" id="GO:0018064">
    <property type="term" value="F:protein-L-histidine N-tele-methyltransferase activity"/>
    <property type="evidence" value="ECO:0007669"/>
    <property type="project" value="UniProtKB-EC"/>
</dbReference>
<evidence type="ECO:0000313" key="10">
    <source>
        <dbReference type="Proteomes" id="UP000694405"/>
    </source>
</evidence>
<dbReference type="Pfam" id="PF09273">
    <property type="entry name" value="Rubis-subs-bind"/>
    <property type="match status" value="1"/>
</dbReference>
<dbReference type="Pfam" id="PF00856">
    <property type="entry name" value="SET"/>
    <property type="match status" value="1"/>
</dbReference>
<name>A0A8C6INN9_MELUD</name>
<evidence type="ECO:0000256" key="4">
    <source>
        <dbReference type="ARBA" id="ARBA00022679"/>
    </source>
</evidence>
<evidence type="ECO:0000256" key="1">
    <source>
        <dbReference type="ARBA" id="ARBA00004496"/>
    </source>
</evidence>
<reference evidence="9" key="2">
    <citation type="submission" date="2025-08" db="UniProtKB">
        <authorList>
            <consortium name="Ensembl"/>
        </authorList>
    </citation>
    <scope>IDENTIFICATION</scope>
</reference>
<evidence type="ECO:0000256" key="8">
    <source>
        <dbReference type="SAM" id="MobiDB-lite"/>
    </source>
</evidence>